<evidence type="ECO:0000313" key="2">
    <source>
        <dbReference type="Proteomes" id="UP000824469"/>
    </source>
</evidence>
<reference evidence="1 2" key="1">
    <citation type="journal article" date="2021" name="Nat. Plants">
        <title>The Taxus genome provides insights into paclitaxel biosynthesis.</title>
        <authorList>
            <person name="Xiong X."/>
            <person name="Gou J."/>
            <person name="Liao Q."/>
            <person name="Li Y."/>
            <person name="Zhou Q."/>
            <person name="Bi G."/>
            <person name="Li C."/>
            <person name="Du R."/>
            <person name="Wang X."/>
            <person name="Sun T."/>
            <person name="Guo L."/>
            <person name="Liang H."/>
            <person name="Lu P."/>
            <person name="Wu Y."/>
            <person name="Zhang Z."/>
            <person name="Ro D.K."/>
            <person name="Shang Y."/>
            <person name="Huang S."/>
            <person name="Yan J."/>
        </authorList>
    </citation>
    <scope>NUCLEOTIDE SEQUENCE [LARGE SCALE GENOMIC DNA]</scope>
    <source>
        <strain evidence="1">Ta-2019</strain>
    </source>
</reference>
<organism evidence="1 2">
    <name type="scientific">Taxus chinensis</name>
    <name type="common">Chinese yew</name>
    <name type="synonym">Taxus wallichiana var. chinensis</name>
    <dbReference type="NCBI Taxonomy" id="29808"/>
    <lineage>
        <taxon>Eukaryota</taxon>
        <taxon>Viridiplantae</taxon>
        <taxon>Streptophyta</taxon>
        <taxon>Embryophyta</taxon>
        <taxon>Tracheophyta</taxon>
        <taxon>Spermatophyta</taxon>
        <taxon>Pinopsida</taxon>
        <taxon>Pinidae</taxon>
        <taxon>Conifers II</taxon>
        <taxon>Cupressales</taxon>
        <taxon>Taxaceae</taxon>
        <taxon>Taxus</taxon>
    </lineage>
</organism>
<dbReference type="Proteomes" id="UP000824469">
    <property type="component" value="Unassembled WGS sequence"/>
</dbReference>
<keyword evidence="2" id="KW-1185">Reference proteome</keyword>
<dbReference type="EMBL" id="JAHRHJ020000006">
    <property type="protein sequence ID" value="KAH9311849.1"/>
    <property type="molecule type" value="Genomic_DNA"/>
</dbReference>
<dbReference type="AlphaFoldDB" id="A0AA38FZE1"/>
<comment type="caution">
    <text evidence="1">The sequence shown here is derived from an EMBL/GenBank/DDBJ whole genome shotgun (WGS) entry which is preliminary data.</text>
</comment>
<gene>
    <name evidence="1" type="ORF">KI387_026884</name>
</gene>
<feature type="non-terminal residue" evidence="1">
    <location>
        <position position="100"/>
    </location>
</feature>
<name>A0AA38FZE1_TAXCH</name>
<accession>A0AA38FZE1</accession>
<proteinExistence type="predicted"/>
<sequence length="100" mass="11255">MHDYSCLWDNTFEVKGKPIMVMDALSWVSSPISLEDMELQSKGNEEVRAADTLGRLGFNELMEANEEKNLFKRRVKGNGTARNVSKVAGYTTGMEHCIIL</sequence>
<evidence type="ECO:0000313" key="1">
    <source>
        <dbReference type="EMBL" id="KAH9311849.1"/>
    </source>
</evidence>
<protein>
    <submittedName>
        <fullName evidence="1">Uncharacterized protein</fullName>
    </submittedName>
</protein>